<sequence length="423" mass="46702">MKTGDELFDEAKKQIEEIQAPGELEPRLRRALESVPVRKKKRPPFLLTAAAAIFLLGIVTFQYDALAYYGKKLLGFDELSSGTLNELNEKGYGQVIEKDAVLSDGTKLTINGAMADENQFVLYYTMSNDNGLRSDADLSPARITGLFTNSTAESGTSQVNDHGTELKGILSFEPVSPFSNDLTLHFSEQMKNGSIKESALTFPYYPNKALQTSLKKPIRKTLRVDKGHITFRSIKASPTMTIIEGKLDVENFDRADFALGGIELKADGKNVLLTGGGSSTSLFGTSFDIRYDALPETVETLTLVMKTFTGYEPLNRKIPLSEADKPQTLAGEKELSLKNLAKTSRGIELTVATDEDVMLEGVSLTDHQGRSVPLETTVNMHKNGKGMKERTLIFNTTAKAESLFIEGMHYLKTYDERIEIDVK</sequence>
<organism evidence="3 4">
    <name type="scientific">Metabacillus indicus</name>
    <name type="common">Bacillus indicus</name>
    <dbReference type="NCBI Taxonomy" id="246786"/>
    <lineage>
        <taxon>Bacteria</taxon>
        <taxon>Bacillati</taxon>
        <taxon>Bacillota</taxon>
        <taxon>Bacilli</taxon>
        <taxon>Bacillales</taxon>
        <taxon>Bacillaceae</taxon>
        <taxon>Metabacillus</taxon>
    </lineage>
</organism>
<keyword evidence="1" id="KW-0472">Membrane</keyword>
<reference evidence="3 4" key="1">
    <citation type="journal article" date="2005" name="Int. J. Syst. Evol. Microbiol.">
        <title>Bacillus cibi sp. nov., isolated from jeotgal, a traditional Korean fermented seafood.</title>
        <authorList>
            <person name="Yoon J.H."/>
            <person name="Lee C.H."/>
            <person name="Oh T.K."/>
        </authorList>
    </citation>
    <scope>NUCLEOTIDE SEQUENCE [LARGE SCALE GENOMIC DNA]</scope>
    <source>
        <strain evidence="3 4">DSM 16189</strain>
    </source>
</reference>
<proteinExistence type="predicted"/>
<evidence type="ECO:0000313" key="3">
    <source>
        <dbReference type="EMBL" id="KEZ52063.1"/>
    </source>
</evidence>
<protein>
    <recommendedName>
        <fullName evidence="2">DUF4179 domain-containing protein</fullName>
    </recommendedName>
</protein>
<dbReference type="Gene3D" id="2.60.40.1630">
    <property type="entry name" value="bacillus anthracis domain"/>
    <property type="match status" value="1"/>
</dbReference>
<feature type="transmembrane region" description="Helical" evidence="1">
    <location>
        <begin position="45"/>
        <end position="63"/>
    </location>
</feature>
<keyword evidence="1" id="KW-0812">Transmembrane</keyword>
<evidence type="ECO:0000259" key="2">
    <source>
        <dbReference type="Pfam" id="PF13786"/>
    </source>
</evidence>
<dbReference type="AlphaFoldDB" id="A0A084GXK1"/>
<dbReference type="STRING" id="246786.GS18_0213305"/>
<dbReference type="InterPro" id="IPR025436">
    <property type="entry name" value="DUF4179"/>
</dbReference>
<dbReference type="EMBL" id="JNVC02000005">
    <property type="protein sequence ID" value="KEZ52063.1"/>
    <property type="molecule type" value="Genomic_DNA"/>
</dbReference>
<comment type="caution">
    <text evidence="3">The sequence shown here is derived from an EMBL/GenBank/DDBJ whole genome shotgun (WGS) entry which is preliminary data.</text>
</comment>
<feature type="domain" description="DUF4179" evidence="2">
    <location>
        <begin position="39"/>
        <end position="127"/>
    </location>
</feature>
<accession>A0A084GXK1</accession>
<name>A0A084GXK1_METID</name>
<dbReference type="OrthoDB" id="2961302at2"/>
<evidence type="ECO:0000256" key="1">
    <source>
        <dbReference type="SAM" id="Phobius"/>
    </source>
</evidence>
<keyword evidence="1" id="KW-1133">Transmembrane helix</keyword>
<evidence type="ECO:0000313" key="4">
    <source>
        <dbReference type="Proteomes" id="UP000028549"/>
    </source>
</evidence>
<gene>
    <name evidence="3" type="ORF">GS18_0213305</name>
</gene>
<keyword evidence="4" id="KW-1185">Reference proteome</keyword>
<dbReference type="Pfam" id="PF13786">
    <property type="entry name" value="DUF4179"/>
    <property type="match status" value="1"/>
</dbReference>
<dbReference type="Proteomes" id="UP000028549">
    <property type="component" value="Unassembled WGS sequence"/>
</dbReference>